<dbReference type="EMBL" id="PXXK01000261">
    <property type="protein sequence ID" value="RFN47317.1"/>
    <property type="molecule type" value="Genomic_DNA"/>
</dbReference>
<name>A0A395MHE0_9HYPO</name>
<dbReference type="AlphaFoldDB" id="A0A395MHE0"/>
<proteinExistence type="predicted"/>
<accession>A0A395MHE0</accession>
<evidence type="ECO:0000313" key="2">
    <source>
        <dbReference type="Proteomes" id="UP000265631"/>
    </source>
</evidence>
<comment type="caution">
    <text evidence="1">The sequence shown here is derived from an EMBL/GenBank/DDBJ whole genome shotgun (WGS) entry which is preliminary data.</text>
</comment>
<reference evidence="1 2" key="1">
    <citation type="journal article" date="2018" name="PLoS Pathog.">
        <title>Evolution of structural diversity of trichothecenes, a family of toxins produced by plant pathogenic and entomopathogenic fungi.</title>
        <authorList>
            <person name="Proctor R.H."/>
            <person name="McCormick S.P."/>
            <person name="Kim H.S."/>
            <person name="Cardoza R.E."/>
            <person name="Stanley A.M."/>
            <person name="Lindo L."/>
            <person name="Kelly A."/>
            <person name="Brown D.W."/>
            <person name="Lee T."/>
            <person name="Vaughan M.M."/>
            <person name="Alexander N.J."/>
            <person name="Busman M."/>
            <person name="Gutierrez S."/>
        </authorList>
    </citation>
    <scope>NUCLEOTIDE SEQUENCE [LARGE SCALE GENOMIC DNA]</scope>
    <source>
        <strain evidence="1 2">NRRL 13405</strain>
    </source>
</reference>
<gene>
    <name evidence="1" type="ORF">FIE12Z_8450</name>
</gene>
<protein>
    <submittedName>
        <fullName evidence="1">Uncharacterized protein</fullName>
    </submittedName>
</protein>
<dbReference type="Proteomes" id="UP000265631">
    <property type="component" value="Unassembled WGS sequence"/>
</dbReference>
<organism evidence="1 2">
    <name type="scientific">Fusarium flagelliforme</name>
    <dbReference type="NCBI Taxonomy" id="2675880"/>
    <lineage>
        <taxon>Eukaryota</taxon>
        <taxon>Fungi</taxon>
        <taxon>Dikarya</taxon>
        <taxon>Ascomycota</taxon>
        <taxon>Pezizomycotina</taxon>
        <taxon>Sordariomycetes</taxon>
        <taxon>Hypocreomycetidae</taxon>
        <taxon>Hypocreales</taxon>
        <taxon>Nectriaceae</taxon>
        <taxon>Fusarium</taxon>
        <taxon>Fusarium incarnatum-equiseti species complex</taxon>
    </lineage>
</organism>
<sequence length="97" mass="10950">MDVNRVVTTTDTLSSTLIFLLDDTTATVPDNTLFKKVVTYLSEFDPATQTRTYVIISEYSFEGPGMNITESIREKVKRRNDTTIYSSRTISVKVQSS</sequence>
<keyword evidence="2" id="KW-1185">Reference proteome</keyword>
<evidence type="ECO:0000313" key="1">
    <source>
        <dbReference type="EMBL" id="RFN47317.1"/>
    </source>
</evidence>